<dbReference type="PROSITE" id="PS51257">
    <property type="entry name" value="PROKAR_LIPOPROTEIN"/>
    <property type="match status" value="1"/>
</dbReference>
<dbReference type="GO" id="GO:0006457">
    <property type="term" value="P:protein folding"/>
    <property type="evidence" value="ECO:0007669"/>
    <property type="project" value="InterPro"/>
</dbReference>
<dbReference type="InterPro" id="IPR029000">
    <property type="entry name" value="Cyclophilin-like_dom_sf"/>
</dbReference>
<keyword evidence="4 5" id="KW-0413">Isomerase</keyword>
<comment type="catalytic activity">
    <reaction evidence="1 5">
        <text>[protein]-peptidylproline (omega=180) = [protein]-peptidylproline (omega=0)</text>
        <dbReference type="Rhea" id="RHEA:16237"/>
        <dbReference type="Rhea" id="RHEA-COMP:10747"/>
        <dbReference type="Rhea" id="RHEA-COMP:10748"/>
        <dbReference type="ChEBI" id="CHEBI:83833"/>
        <dbReference type="ChEBI" id="CHEBI:83834"/>
        <dbReference type="EC" id="5.2.1.8"/>
    </reaction>
</comment>
<keyword evidence="9" id="KW-1185">Reference proteome</keyword>
<dbReference type="Gene3D" id="2.40.100.10">
    <property type="entry name" value="Cyclophilin-like"/>
    <property type="match status" value="1"/>
</dbReference>
<protein>
    <recommendedName>
        <fullName evidence="5">Peptidyl-prolyl cis-trans isomerase</fullName>
        <shortName evidence="5">PPIase</shortName>
        <ecNumber evidence="5">5.2.1.8</ecNumber>
    </recommendedName>
</protein>
<evidence type="ECO:0000256" key="3">
    <source>
        <dbReference type="ARBA" id="ARBA00023110"/>
    </source>
</evidence>
<feature type="domain" description="PPIase cyclophilin-type" evidence="7">
    <location>
        <begin position="72"/>
        <end position="245"/>
    </location>
</feature>
<organism evidence="8 9">
    <name type="scientific">Cytobacillus kochii</name>
    <dbReference type="NCBI Taxonomy" id="859143"/>
    <lineage>
        <taxon>Bacteria</taxon>
        <taxon>Bacillati</taxon>
        <taxon>Bacillota</taxon>
        <taxon>Bacilli</taxon>
        <taxon>Bacillales</taxon>
        <taxon>Bacillaceae</taxon>
        <taxon>Cytobacillus</taxon>
    </lineage>
</organism>
<dbReference type="InterPro" id="IPR002130">
    <property type="entry name" value="Cyclophilin-type_PPIase_dom"/>
</dbReference>
<feature type="chain" id="PRO_5039761247" description="Peptidyl-prolyl cis-trans isomerase" evidence="5">
    <location>
        <begin position="23"/>
        <end position="247"/>
    </location>
</feature>
<feature type="compositionally biased region" description="Basic and acidic residues" evidence="6">
    <location>
        <begin position="27"/>
        <end position="39"/>
    </location>
</feature>
<evidence type="ECO:0000313" key="9">
    <source>
        <dbReference type="Proteomes" id="UP000215137"/>
    </source>
</evidence>
<evidence type="ECO:0000259" key="7">
    <source>
        <dbReference type="PROSITE" id="PS50072"/>
    </source>
</evidence>
<accession>A0A248TK83</accession>
<dbReference type="EMBL" id="CP022983">
    <property type="protein sequence ID" value="ASV68500.1"/>
    <property type="molecule type" value="Genomic_DNA"/>
</dbReference>
<dbReference type="SUPFAM" id="SSF50891">
    <property type="entry name" value="Cyclophilin-like"/>
    <property type="match status" value="1"/>
</dbReference>
<dbReference type="PROSITE" id="PS50072">
    <property type="entry name" value="CSA_PPIASE_2"/>
    <property type="match status" value="1"/>
</dbReference>
<dbReference type="InterPro" id="IPR044666">
    <property type="entry name" value="Cyclophilin_A-like"/>
</dbReference>
<name>A0A248TK83_9BACI</name>
<proteinExistence type="inferred from homology"/>
<dbReference type="AlphaFoldDB" id="A0A248TK83"/>
<reference evidence="8 9" key="1">
    <citation type="submission" date="2017-08" db="EMBL/GenBank/DDBJ databases">
        <title>Complete Genome Sequence of Bacillus kochii Oregon-R-modENCODE STRAIN BDGP4, isolated from Drosophila melanogaster gut.</title>
        <authorList>
            <person name="Wan K.H."/>
            <person name="Yu C."/>
            <person name="Park S."/>
            <person name="Hammonds A.S."/>
            <person name="Booth B.W."/>
            <person name="Celniker S.E."/>
        </authorList>
    </citation>
    <scope>NUCLEOTIDE SEQUENCE [LARGE SCALE GENOMIC DNA]</scope>
    <source>
        <strain evidence="8 9">BDGP4</strain>
    </source>
</reference>
<evidence type="ECO:0000256" key="4">
    <source>
        <dbReference type="ARBA" id="ARBA00023235"/>
    </source>
</evidence>
<evidence type="ECO:0000256" key="6">
    <source>
        <dbReference type="SAM" id="MobiDB-lite"/>
    </source>
</evidence>
<evidence type="ECO:0000313" key="8">
    <source>
        <dbReference type="EMBL" id="ASV68500.1"/>
    </source>
</evidence>
<dbReference type="InterPro" id="IPR020892">
    <property type="entry name" value="Cyclophilin-type_PPIase_CS"/>
</dbReference>
<dbReference type="KEGG" id="bko:CKF48_15020"/>
<feature type="region of interest" description="Disordered" evidence="6">
    <location>
        <begin position="24"/>
        <end position="48"/>
    </location>
</feature>
<dbReference type="OrthoDB" id="9807797at2"/>
<feature type="signal peptide" evidence="5">
    <location>
        <begin position="1"/>
        <end position="22"/>
    </location>
</feature>
<evidence type="ECO:0000256" key="1">
    <source>
        <dbReference type="ARBA" id="ARBA00000971"/>
    </source>
</evidence>
<keyword evidence="5" id="KW-0732">Signal</keyword>
<sequence>MRKKWFVLFATLLLLLAGCGENNDTTDADKEDKSTAEEKTQEDDTGEAAKVKGFPQLSNEVGENEQVVKLVTSLGEITIKLFPDIAPKTVENFITHSKEGYYDGVIFHRVMKEFMVQGGDPEGTGLGGESIYGEYFEDEFSNQLFNIRGALSMANKGADTNGSQFFIVQNTTLGDGLEQQMKDNEYPAEIIEKYVESGGTPWLDGRHTVFGQVIDGMDIVDDIAQVEVNENDKPVEDVIIEKIQVIE</sequence>
<dbReference type="Pfam" id="PF00160">
    <property type="entry name" value="Pro_isomerase"/>
    <property type="match status" value="1"/>
</dbReference>
<evidence type="ECO:0000256" key="2">
    <source>
        <dbReference type="ARBA" id="ARBA00002388"/>
    </source>
</evidence>
<dbReference type="PANTHER" id="PTHR45625">
    <property type="entry name" value="PEPTIDYL-PROLYL CIS-TRANS ISOMERASE-RELATED"/>
    <property type="match status" value="1"/>
</dbReference>
<dbReference type="GO" id="GO:0003755">
    <property type="term" value="F:peptidyl-prolyl cis-trans isomerase activity"/>
    <property type="evidence" value="ECO:0007669"/>
    <property type="project" value="UniProtKB-UniRule"/>
</dbReference>
<evidence type="ECO:0000256" key="5">
    <source>
        <dbReference type="RuleBase" id="RU363019"/>
    </source>
</evidence>
<dbReference type="EC" id="5.2.1.8" evidence="5"/>
<dbReference type="RefSeq" id="WP_095372070.1">
    <property type="nucleotide sequence ID" value="NZ_CP022983.1"/>
</dbReference>
<keyword evidence="3 5" id="KW-0697">Rotamase</keyword>
<dbReference type="PANTHER" id="PTHR45625:SF4">
    <property type="entry name" value="PEPTIDYLPROLYL ISOMERASE DOMAIN AND WD REPEAT-CONTAINING PROTEIN 1"/>
    <property type="match status" value="1"/>
</dbReference>
<gene>
    <name evidence="8" type="ORF">CKF48_15020</name>
</gene>
<dbReference type="Proteomes" id="UP000215137">
    <property type="component" value="Chromosome"/>
</dbReference>
<comment type="similarity">
    <text evidence="5">Belongs to the cyclophilin-type PPIase family.</text>
</comment>
<dbReference type="PROSITE" id="PS00170">
    <property type="entry name" value="CSA_PPIASE_1"/>
    <property type="match status" value="1"/>
</dbReference>
<dbReference type="PRINTS" id="PR00153">
    <property type="entry name" value="CSAPPISMRASE"/>
</dbReference>
<comment type="function">
    <text evidence="2 5">PPIases accelerate the folding of proteins. It catalyzes the cis-trans isomerization of proline imidic peptide bonds in oligopeptides.</text>
</comment>